<evidence type="ECO:0000313" key="3">
    <source>
        <dbReference type="EMBL" id="TXQ26606.1"/>
    </source>
</evidence>
<evidence type="ECO:0000313" key="5">
    <source>
        <dbReference type="Proteomes" id="UP000392867"/>
    </source>
</evidence>
<evidence type="ECO:0000313" key="4">
    <source>
        <dbReference type="Proteomes" id="UP000321295"/>
    </source>
</evidence>
<evidence type="ECO:0000313" key="1">
    <source>
        <dbReference type="EMBL" id="MPU47736.1"/>
    </source>
</evidence>
<evidence type="ECO:0000313" key="2">
    <source>
        <dbReference type="EMBL" id="QLG57670.1"/>
    </source>
</evidence>
<organism evidence="1 5">
    <name type="scientific">Escherichia coli</name>
    <dbReference type="NCBI Taxonomy" id="562"/>
    <lineage>
        <taxon>Bacteria</taxon>
        <taxon>Pseudomonadati</taxon>
        <taxon>Pseudomonadota</taxon>
        <taxon>Gammaproteobacteria</taxon>
        <taxon>Enterobacterales</taxon>
        <taxon>Enterobacteriaceae</taxon>
        <taxon>Escherichia</taxon>
    </lineage>
</organism>
<dbReference type="Proteomes" id="UP000321295">
    <property type="component" value="Unassembled WGS sequence"/>
</dbReference>
<dbReference type="RefSeq" id="WP_001140438.1">
    <property type="nucleotide sequence ID" value="NZ_BDPJ01000094.1"/>
</dbReference>
<reference evidence="2" key="3">
    <citation type="journal article" date="2020" name="Int. J. Antimicrob. Agents">
        <title>Identification and characterisation of fosfomycin resistance in Escherichia coli urinary tract infection isolates from Australia.</title>
        <authorList>
            <person name="Mowlaboccus S."/>
            <person name="Daley D."/>
            <person name="Pang S."/>
            <person name="Gottlieb T."/>
            <person name="Merlino J."/>
            <person name="Nimmo G.R."/>
            <person name="George N."/>
            <person name="Korman T.M."/>
            <person name="Streitberg R."/>
            <person name="Robson J."/>
            <person name="Peachey G."/>
            <person name="Collignon P."/>
            <person name="Bradbury S."/>
            <person name="Colombi E."/>
            <person name="Ramsay J.P."/>
            <person name="Rogers B.A."/>
            <person name="Coombs G.W."/>
        </authorList>
    </citation>
    <scope>NUCLEOTIDE SEQUENCE</scope>
    <source>
        <strain evidence="2">EC2</strain>
    </source>
</reference>
<proteinExistence type="predicted"/>
<dbReference type="AlphaFoldDB" id="A0A0A0G3Z0"/>
<protein>
    <submittedName>
        <fullName evidence="1">Uncharacterized protein</fullName>
    </submittedName>
</protein>
<evidence type="ECO:0000313" key="6">
    <source>
        <dbReference type="Proteomes" id="UP000509796"/>
    </source>
</evidence>
<reference evidence="3 4" key="2">
    <citation type="submission" date="2019-08" db="EMBL/GenBank/DDBJ databases">
        <title>Whole genome analysis of cultivated E. coli strains isolated from CD patients and healthy donors.</title>
        <authorList>
            <person name="Siniagina M.N."/>
            <person name="Markelova M.I."/>
            <person name="Laikov A.V."/>
            <person name="Boulygina E.A."/>
            <person name="Khusnutdinova D.R."/>
            <person name="Kharchenko A."/>
            <person name="Grigoryeva T.V."/>
        </authorList>
    </citation>
    <scope>NUCLEOTIDE SEQUENCE [LARGE SCALE GENOMIC DNA]</scope>
    <source>
        <strain evidence="3 4">1_45_11</strain>
    </source>
</reference>
<dbReference type="EMBL" id="CP058571">
    <property type="protein sequence ID" value="QLG57670.1"/>
    <property type="molecule type" value="Genomic_DNA"/>
</dbReference>
<dbReference type="Proteomes" id="UP000392867">
    <property type="component" value="Unassembled WGS sequence"/>
</dbReference>
<dbReference type="Proteomes" id="UP000509796">
    <property type="component" value="Chromosome"/>
</dbReference>
<gene>
    <name evidence="3" type="ORF">FV293_27140</name>
    <name evidence="1" type="ORF">FVB16_02440</name>
    <name evidence="2" type="ORF">HX136_12875</name>
</gene>
<reference evidence="2" key="5">
    <citation type="submission" date="2020-06" db="EMBL/GenBank/DDBJ databases">
        <authorList>
            <person name="Ramsay J.P."/>
            <person name="Colombi E."/>
            <person name="Mowlaboccus S."/>
        </authorList>
    </citation>
    <scope>NUCLEOTIDE SEQUENCE</scope>
    <source>
        <strain evidence="2">EC2</strain>
    </source>
</reference>
<dbReference type="EMBL" id="VOTT01000012">
    <property type="protein sequence ID" value="MPU47736.1"/>
    <property type="molecule type" value="Genomic_DNA"/>
</dbReference>
<accession>A0A0A0G3Z0</accession>
<reference evidence="6" key="4">
    <citation type="submission" date="2020-06" db="EMBL/GenBank/DDBJ databases">
        <title>Identification and Characterisation of Fosfomycin Resistance in Escherichia coli Urinary Tract Infection Isolates from Australia.</title>
        <authorList>
            <person name="Mowlaboccus S."/>
            <person name="Daley D."/>
            <person name="Pang S."/>
            <person name="Gottlieb T."/>
            <person name="Nimmo G.R."/>
            <person name="George N."/>
            <person name="Korman T.M."/>
            <person name="Strietberg R."/>
            <person name="Robson J."/>
            <person name="Peachey G."/>
            <person name="Collignon P."/>
            <person name="Bradbury S."/>
            <person name="Colombi E."/>
            <person name="Ramsay J.P."/>
            <person name="Rogers B.A."/>
            <person name="Coombs G.W."/>
        </authorList>
    </citation>
    <scope>NUCLEOTIDE SEQUENCE [LARGE SCALE GENOMIC DNA]</scope>
    <source>
        <strain evidence="6">EC2</strain>
    </source>
</reference>
<name>A0A0A0G3Z0_ECOLX</name>
<reference evidence="1 5" key="1">
    <citation type="submission" date="2019-08" db="EMBL/GenBank/DDBJ databases">
        <title>Identification of Water Treatment Resistant and Multidrug Resistant Urinary Pathogenic Escherichia coli in Wastewater.</title>
        <authorList>
            <person name="Neumann N."/>
        </authorList>
    </citation>
    <scope>NUCLEOTIDE SEQUENCE [LARGE SCALE GENOMIC DNA]</scope>
    <source>
        <strain evidence="1 5">WU2356</strain>
    </source>
</reference>
<dbReference type="EMBL" id="VRXD01000111">
    <property type="protein sequence ID" value="TXQ26606.1"/>
    <property type="molecule type" value="Genomic_DNA"/>
</dbReference>
<sequence length="130" mass="13398">MAKTILAPSLSERVYSGTHGNESVAEGVFTVNAAEQETVINLLSLPTGVRINGIQLISKGGLGGTATVSVKSGKHELIGDSGAVTASFAKYVPVEPYTTQSDGELVTVTIKTAAATGTLNVLLRYTVVGY</sequence>